<keyword evidence="1" id="KW-0472">Membrane</keyword>
<keyword evidence="1" id="KW-0812">Transmembrane</keyword>
<evidence type="ECO:0000313" key="2">
    <source>
        <dbReference type="EMBL" id="MBS2098169.1"/>
    </source>
</evidence>
<protein>
    <submittedName>
        <fullName evidence="2">Uncharacterized protein</fullName>
    </submittedName>
</protein>
<evidence type="ECO:0000256" key="1">
    <source>
        <dbReference type="SAM" id="Phobius"/>
    </source>
</evidence>
<gene>
    <name evidence="2" type="ORF">KEM10_07735</name>
</gene>
<organism evidence="2 3">
    <name type="scientific">Carboxylicivirga linearis</name>
    <dbReference type="NCBI Taxonomy" id="1628157"/>
    <lineage>
        <taxon>Bacteria</taxon>
        <taxon>Pseudomonadati</taxon>
        <taxon>Bacteroidota</taxon>
        <taxon>Bacteroidia</taxon>
        <taxon>Marinilabiliales</taxon>
        <taxon>Marinilabiliaceae</taxon>
        <taxon>Carboxylicivirga</taxon>
    </lineage>
</organism>
<dbReference type="EMBL" id="JAGUCO010000004">
    <property type="protein sequence ID" value="MBS2098169.1"/>
    <property type="molecule type" value="Genomic_DNA"/>
</dbReference>
<keyword evidence="1" id="KW-1133">Transmembrane helix</keyword>
<proteinExistence type="predicted"/>
<feature type="transmembrane region" description="Helical" evidence="1">
    <location>
        <begin position="12"/>
        <end position="37"/>
    </location>
</feature>
<dbReference type="RefSeq" id="WP_212215415.1">
    <property type="nucleotide sequence ID" value="NZ_JAGUCO010000004.1"/>
</dbReference>
<reference evidence="2 3" key="1">
    <citation type="journal article" date="2015" name="Int. J. Syst. Evol. Microbiol.">
        <title>Carboxylicivirga linearis sp. nov., isolated from a sea cucumber culture pond.</title>
        <authorList>
            <person name="Wang F.Q."/>
            <person name="Zhou Y.X."/>
            <person name="Lin X.Z."/>
            <person name="Chen G.J."/>
            <person name="Du Z.J."/>
        </authorList>
    </citation>
    <scope>NUCLEOTIDE SEQUENCE [LARGE SCALE GENOMIC DNA]</scope>
    <source>
        <strain evidence="2 3">FB218</strain>
    </source>
</reference>
<name>A0ABS5JUM3_9BACT</name>
<keyword evidence="3" id="KW-1185">Reference proteome</keyword>
<dbReference type="Proteomes" id="UP000708576">
    <property type="component" value="Unassembled WGS sequence"/>
</dbReference>
<sequence>MKTDIKLFNISLTDTFLLFVFMSLAITILLFFISAFQGTPTLLYGKTPWFYQLLFPLLFAFSNNLANRKGKLTFSDVNNSQALFEQIDSFLQHKYNRINVSDNEFRYTKRNVLARFFDFFLRENIRISTTNNQIVIYSKKHQFNRIEVQLQRTEAYS</sequence>
<accession>A0ABS5JUM3</accession>
<comment type="caution">
    <text evidence="2">The sequence shown here is derived from an EMBL/GenBank/DDBJ whole genome shotgun (WGS) entry which is preliminary data.</text>
</comment>
<feature type="transmembrane region" description="Helical" evidence="1">
    <location>
        <begin position="49"/>
        <end position="66"/>
    </location>
</feature>
<evidence type="ECO:0000313" key="3">
    <source>
        <dbReference type="Proteomes" id="UP000708576"/>
    </source>
</evidence>